<evidence type="ECO:0008006" key="3">
    <source>
        <dbReference type="Google" id="ProtNLM"/>
    </source>
</evidence>
<sequence length="128" mass="14678">MMEYNDDQLLAHLRKGSTTAFKLIYNKYALFLAFEAHLILDNAHDTAIAVDQVFEELRQDPSKVNDTLENYLSAQVWEQCKAMRKAGHPPIEQQLKTAISLGERLKQAIGHIEKRLSQQQPPQSDNEE</sequence>
<dbReference type="EMBL" id="SDHZ01000001">
    <property type="protein sequence ID" value="RXK86489.1"/>
    <property type="molecule type" value="Genomic_DNA"/>
</dbReference>
<protein>
    <recommendedName>
        <fullName evidence="3">Sigma-70 family RNA polymerase sigma factor</fullName>
    </recommendedName>
</protein>
<comment type="caution">
    <text evidence="1">The sequence shown here is derived from an EMBL/GenBank/DDBJ whole genome shotgun (WGS) entry which is preliminary data.</text>
</comment>
<evidence type="ECO:0000313" key="1">
    <source>
        <dbReference type="EMBL" id="RXK86489.1"/>
    </source>
</evidence>
<name>A0A4Q1DD56_9BACT</name>
<proteinExistence type="predicted"/>
<reference evidence="1 2" key="1">
    <citation type="submission" date="2019-01" db="EMBL/GenBank/DDBJ databases">
        <title>Filimonas sp. strain TTM-71.</title>
        <authorList>
            <person name="Chen W.-M."/>
        </authorList>
    </citation>
    <scope>NUCLEOTIDE SEQUENCE [LARGE SCALE GENOMIC DNA]</scope>
    <source>
        <strain evidence="1 2">TTM-71</strain>
    </source>
</reference>
<keyword evidence="2" id="KW-1185">Reference proteome</keyword>
<accession>A0A4Q1DD56</accession>
<evidence type="ECO:0000313" key="2">
    <source>
        <dbReference type="Proteomes" id="UP000290545"/>
    </source>
</evidence>
<dbReference type="Proteomes" id="UP000290545">
    <property type="component" value="Unassembled WGS sequence"/>
</dbReference>
<dbReference type="AlphaFoldDB" id="A0A4Q1DD56"/>
<organism evidence="1 2">
    <name type="scientific">Filimonas effusa</name>
    <dbReference type="NCBI Taxonomy" id="2508721"/>
    <lineage>
        <taxon>Bacteria</taxon>
        <taxon>Pseudomonadati</taxon>
        <taxon>Bacteroidota</taxon>
        <taxon>Chitinophagia</taxon>
        <taxon>Chitinophagales</taxon>
        <taxon>Chitinophagaceae</taxon>
        <taxon>Filimonas</taxon>
    </lineage>
</organism>
<dbReference type="RefSeq" id="WP_129002238.1">
    <property type="nucleotide sequence ID" value="NZ_SDHZ01000001.1"/>
</dbReference>
<gene>
    <name evidence="1" type="ORF">ESB13_06690</name>
</gene>